<accession>A0A0J6WVR0</accession>
<dbReference type="Gene3D" id="3.40.50.300">
    <property type="entry name" value="P-loop containing nucleotide triphosphate hydrolases"/>
    <property type="match status" value="1"/>
</dbReference>
<evidence type="ECO:0000313" key="14">
    <source>
        <dbReference type="EMBL" id="KMO87595.1"/>
    </source>
</evidence>
<evidence type="ECO:0000256" key="9">
    <source>
        <dbReference type="ARBA" id="ARBA00022840"/>
    </source>
</evidence>
<feature type="domain" description="AAA+ ATPase" evidence="13">
    <location>
        <begin position="37"/>
        <end position="179"/>
    </location>
</feature>
<dbReference type="InterPro" id="IPR003593">
    <property type="entry name" value="AAA+_ATPase"/>
</dbReference>
<dbReference type="GO" id="GO:0003887">
    <property type="term" value="F:DNA-directed DNA polymerase activity"/>
    <property type="evidence" value="ECO:0007669"/>
    <property type="project" value="UniProtKB-KW"/>
</dbReference>
<dbReference type="Pfam" id="PF22608">
    <property type="entry name" value="DNAX_ATPase_lid"/>
    <property type="match status" value="1"/>
</dbReference>
<comment type="catalytic activity">
    <reaction evidence="11">
        <text>DNA(n) + a 2'-deoxyribonucleoside 5'-triphosphate = DNA(n+1) + diphosphate</text>
        <dbReference type="Rhea" id="RHEA:22508"/>
        <dbReference type="Rhea" id="RHEA-COMP:17339"/>
        <dbReference type="Rhea" id="RHEA-COMP:17340"/>
        <dbReference type="ChEBI" id="CHEBI:33019"/>
        <dbReference type="ChEBI" id="CHEBI:61560"/>
        <dbReference type="ChEBI" id="CHEBI:173112"/>
        <dbReference type="EC" id="2.7.7.7"/>
    </reaction>
</comment>
<protein>
    <recommendedName>
        <fullName evidence="2">DNA-directed DNA polymerase</fullName>
        <ecNumber evidence="2">2.7.7.7</ecNumber>
    </recommendedName>
</protein>
<keyword evidence="7" id="KW-0547">Nucleotide-binding</keyword>
<keyword evidence="8" id="KW-0862">Zinc</keyword>
<feature type="compositionally biased region" description="Polar residues" evidence="12">
    <location>
        <begin position="464"/>
        <end position="482"/>
    </location>
</feature>
<dbReference type="GO" id="GO:0005524">
    <property type="term" value="F:ATP binding"/>
    <property type="evidence" value="ECO:0007669"/>
    <property type="project" value="UniProtKB-KW"/>
</dbReference>
<gene>
    <name evidence="14" type="ORF">AB840_01435</name>
</gene>
<evidence type="ECO:0000256" key="2">
    <source>
        <dbReference type="ARBA" id="ARBA00012417"/>
    </source>
</evidence>
<dbReference type="STRING" id="39029.BSR42_01250"/>
<dbReference type="EMBL" id="LEKT01000003">
    <property type="protein sequence ID" value="KMO87595.1"/>
    <property type="molecule type" value="Genomic_DNA"/>
</dbReference>
<dbReference type="InParanoid" id="A0A0J6WVR0"/>
<sequence>MAYIALYRKWRPKGFEDVVGQSLITETLQKAIDTDKVAHAYLFSGPRGTGKTSTAKIFARAMNCVHGPTSHPCNQCEVCRHIISGESMDVVEIDAASNRSIEDIRTLRETIKFMPAEGHKKIYIIDEVHMLTTEAFNALLKTLEEPPSHVIFILATTEPERIPMTILSRCQRYEFRRITSGDIAKRLLYVAEQEHIDLTKGAAHILAVQADGGMRDALSMLDQCVSNAEGTIDEALIRNLLGLIGRDWLFSLSGAVFAGKGDVVIKDIDDIIRMGKEPLVILTEILEHLRAIMLYQAAPHSDTLAAYHDCMKELAAQAKKSTPQRVFAVLTVLQQALLSAKTSPSPRIAVEMGLLMASRATEGSATSGKTAVCTVPDTILERLTRLEQWAARESSTELVVQKSAETVSIPAEDEPSGNFSGESIPFPEEEAAFSVSSSTAGTVSAQEVSLPATAVQKKIKTSIPEPQTAMQRTPTDAAQAPSDSASVAVSQYQDIWDKMCQVLDKEKKKAVLSCIRNGRVVYIGEGEVIVSFKTAFMVKRANREDYFKCVDAALNTVLCGRYHMRSYQEGDAELSSYEKKNNNLTIDDPLPPQEILPSTVPVTEKTVVAAPEDSRKNLQESAILQPISLEEISSEERAVLEPLLKTVGDCNIYIEHKN</sequence>
<evidence type="ECO:0000256" key="1">
    <source>
        <dbReference type="ARBA" id="ARBA00006360"/>
    </source>
</evidence>
<keyword evidence="3" id="KW-0808">Transferase</keyword>
<dbReference type="CDD" id="cd18137">
    <property type="entry name" value="HLD_clamp_pol_III_gamma_tau"/>
    <property type="match status" value="1"/>
</dbReference>
<dbReference type="OrthoDB" id="9810148at2"/>
<comment type="caution">
    <text evidence="14">The sequence shown here is derived from an EMBL/GenBank/DDBJ whole genome shotgun (WGS) entry which is preliminary data.</text>
</comment>
<keyword evidence="10" id="KW-0239">DNA-directed DNA polymerase</keyword>
<dbReference type="InterPro" id="IPR001270">
    <property type="entry name" value="ClpA/B"/>
</dbReference>
<dbReference type="FunCoup" id="A0A0J6WVR0">
    <property type="interactions" value="238"/>
</dbReference>
<dbReference type="Gene3D" id="1.20.272.10">
    <property type="match status" value="1"/>
</dbReference>
<dbReference type="InterPro" id="IPR022754">
    <property type="entry name" value="DNA_pol_III_gamma-3"/>
</dbReference>
<dbReference type="Pfam" id="PF13177">
    <property type="entry name" value="DNA_pol3_delta2"/>
    <property type="match status" value="1"/>
</dbReference>
<dbReference type="EC" id="2.7.7.7" evidence="2"/>
<comment type="similarity">
    <text evidence="1">Belongs to the DnaX/STICHEL family.</text>
</comment>
<reference evidence="14 15" key="1">
    <citation type="submission" date="2015-06" db="EMBL/GenBank/DDBJ databases">
        <title>Draft genome sequence of beer spoilage bacterium Megasphaera cerevisiae type strain 20462.</title>
        <authorList>
            <person name="Kutumbaka K."/>
            <person name="Pasmowitz J."/>
            <person name="Mategko J."/>
            <person name="Reyes D."/>
            <person name="Friedrich A."/>
            <person name="Han S."/>
            <person name="Martens-Habbena W."/>
            <person name="Neal-McKinney J."/>
            <person name="Janagama H.K."/>
            <person name="Nadala C."/>
            <person name="Samadpour M."/>
        </authorList>
    </citation>
    <scope>NUCLEOTIDE SEQUENCE [LARGE SCALE GENOMIC DNA]</scope>
    <source>
        <strain evidence="14 15">DSM 20462</strain>
    </source>
</reference>
<dbReference type="AlphaFoldDB" id="A0A0J6WVR0"/>
<dbReference type="GO" id="GO:0003677">
    <property type="term" value="F:DNA binding"/>
    <property type="evidence" value="ECO:0007669"/>
    <property type="project" value="InterPro"/>
</dbReference>
<dbReference type="SUPFAM" id="SSF52540">
    <property type="entry name" value="P-loop containing nucleoside triphosphate hydrolases"/>
    <property type="match status" value="1"/>
</dbReference>
<evidence type="ECO:0000259" key="13">
    <source>
        <dbReference type="SMART" id="SM00382"/>
    </source>
</evidence>
<evidence type="ECO:0000256" key="7">
    <source>
        <dbReference type="ARBA" id="ARBA00022741"/>
    </source>
</evidence>
<dbReference type="SUPFAM" id="SSF48019">
    <property type="entry name" value="post-AAA+ oligomerization domain-like"/>
    <property type="match status" value="1"/>
</dbReference>
<keyword evidence="9" id="KW-0067">ATP-binding</keyword>
<dbReference type="NCBIfam" id="TIGR02397">
    <property type="entry name" value="dnaX_nterm"/>
    <property type="match status" value="1"/>
</dbReference>
<dbReference type="PANTHER" id="PTHR11669">
    <property type="entry name" value="REPLICATION FACTOR C / DNA POLYMERASE III GAMMA-TAU SUBUNIT"/>
    <property type="match status" value="1"/>
</dbReference>
<name>A0A0J6WVR0_9FIRM</name>
<dbReference type="SMART" id="SM00382">
    <property type="entry name" value="AAA"/>
    <property type="match status" value="1"/>
</dbReference>
<evidence type="ECO:0000256" key="12">
    <source>
        <dbReference type="SAM" id="MobiDB-lite"/>
    </source>
</evidence>
<keyword evidence="6" id="KW-0479">Metal-binding</keyword>
<feature type="region of interest" description="Disordered" evidence="12">
    <location>
        <begin position="394"/>
        <end position="424"/>
    </location>
</feature>
<evidence type="ECO:0000256" key="6">
    <source>
        <dbReference type="ARBA" id="ARBA00022723"/>
    </source>
</evidence>
<dbReference type="InterPro" id="IPR045085">
    <property type="entry name" value="HLD_clamp_pol_III_gamma_tau"/>
</dbReference>
<evidence type="ECO:0000313" key="15">
    <source>
        <dbReference type="Proteomes" id="UP000036503"/>
    </source>
</evidence>
<dbReference type="InterPro" id="IPR008921">
    <property type="entry name" value="DNA_pol3_clamp-load_cplx_C"/>
</dbReference>
<dbReference type="GO" id="GO:0006261">
    <property type="term" value="P:DNA-templated DNA replication"/>
    <property type="evidence" value="ECO:0007669"/>
    <property type="project" value="TreeGrafter"/>
</dbReference>
<evidence type="ECO:0000256" key="10">
    <source>
        <dbReference type="ARBA" id="ARBA00022932"/>
    </source>
</evidence>
<dbReference type="PANTHER" id="PTHR11669:SF0">
    <property type="entry name" value="PROTEIN STICHEL-LIKE 2"/>
    <property type="match status" value="1"/>
</dbReference>
<keyword evidence="4" id="KW-0548">Nucleotidyltransferase</keyword>
<keyword evidence="5" id="KW-0235">DNA replication</keyword>
<proteinExistence type="inferred from homology"/>
<dbReference type="InterPro" id="IPR050238">
    <property type="entry name" value="DNA_Rep/Repair_Clamp_Loader"/>
</dbReference>
<dbReference type="RefSeq" id="WP_048513049.1">
    <property type="nucleotide sequence ID" value="NZ_FUXD01000010.1"/>
</dbReference>
<dbReference type="FunFam" id="3.40.50.300:FF:000014">
    <property type="entry name" value="DNA polymerase III subunit gamma/tau"/>
    <property type="match status" value="1"/>
</dbReference>
<dbReference type="GO" id="GO:0009360">
    <property type="term" value="C:DNA polymerase III complex"/>
    <property type="evidence" value="ECO:0007669"/>
    <property type="project" value="InterPro"/>
</dbReference>
<keyword evidence="15" id="KW-1185">Reference proteome</keyword>
<dbReference type="Gene3D" id="1.10.8.60">
    <property type="match status" value="1"/>
</dbReference>
<evidence type="ECO:0000256" key="4">
    <source>
        <dbReference type="ARBA" id="ARBA00022695"/>
    </source>
</evidence>
<dbReference type="PRINTS" id="PR00300">
    <property type="entry name" value="CLPPROTEASEA"/>
</dbReference>
<dbReference type="CDD" id="cd00009">
    <property type="entry name" value="AAA"/>
    <property type="match status" value="1"/>
</dbReference>
<dbReference type="Pfam" id="PF12169">
    <property type="entry name" value="DNA_pol3_gamma3"/>
    <property type="match status" value="1"/>
</dbReference>
<evidence type="ECO:0000256" key="8">
    <source>
        <dbReference type="ARBA" id="ARBA00022833"/>
    </source>
</evidence>
<evidence type="ECO:0000256" key="5">
    <source>
        <dbReference type="ARBA" id="ARBA00022705"/>
    </source>
</evidence>
<dbReference type="PATRIC" id="fig|1122219.3.peg.1088"/>
<dbReference type="GO" id="GO:0046872">
    <property type="term" value="F:metal ion binding"/>
    <property type="evidence" value="ECO:0007669"/>
    <property type="project" value="UniProtKB-KW"/>
</dbReference>
<evidence type="ECO:0000256" key="11">
    <source>
        <dbReference type="ARBA" id="ARBA00049244"/>
    </source>
</evidence>
<evidence type="ECO:0000256" key="3">
    <source>
        <dbReference type="ARBA" id="ARBA00022679"/>
    </source>
</evidence>
<dbReference type="Proteomes" id="UP000036503">
    <property type="component" value="Unassembled WGS sequence"/>
</dbReference>
<dbReference type="NCBIfam" id="NF004046">
    <property type="entry name" value="PRK05563.1"/>
    <property type="match status" value="1"/>
</dbReference>
<feature type="region of interest" description="Disordered" evidence="12">
    <location>
        <begin position="461"/>
        <end position="482"/>
    </location>
</feature>
<dbReference type="InterPro" id="IPR027417">
    <property type="entry name" value="P-loop_NTPase"/>
</dbReference>
<organism evidence="14 15">
    <name type="scientific">Megasphaera cerevisiae DSM 20462</name>
    <dbReference type="NCBI Taxonomy" id="1122219"/>
    <lineage>
        <taxon>Bacteria</taxon>
        <taxon>Bacillati</taxon>
        <taxon>Bacillota</taxon>
        <taxon>Negativicutes</taxon>
        <taxon>Veillonellales</taxon>
        <taxon>Veillonellaceae</taxon>
        <taxon>Megasphaera</taxon>
    </lineage>
</organism>
<dbReference type="InterPro" id="IPR012763">
    <property type="entry name" value="DNA_pol_III_sug/sutau_N"/>
</dbReference>